<evidence type="ECO:0000256" key="2">
    <source>
        <dbReference type="SAM" id="MobiDB-lite"/>
    </source>
</evidence>
<proteinExistence type="predicted"/>
<gene>
    <name evidence="4" type="ORF">TRAES_3BF268000060CFD_c1</name>
</gene>
<feature type="compositionally biased region" description="Low complexity" evidence="2">
    <location>
        <begin position="1"/>
        <end position="12"/>
    </location>
</feature>
<evidence type="ECO:0000259" key="3">
    <source>
        <dbReference type="PROSITE" id="PS50158"/>
    </source>
</evidence>
<reference evidence="4" key="1">
    <citation type="journal article" date="2014" name="Science">
        <title>Structural and functional partitioning of bread wheat chromosome 3B.</title>
        <authorList>
            <person name="Choulet F."/>
            <person name="Alberti A."/>
            <person name="Theil S."/>
            <person name="Glover N."/>
            <person name="Barbe V."/>
            <person name="Daron J."/>
            <person name="Pingault L."/>
            <person name="Sourdille P."/>
            <person name="Couloux A."/>
            <person name="Paux E."/>
            <person name="Leroy P."/>
            <person name="Mangenot S."/>
            <person name="Guilhot N."/>
            <person name="Le Gouis J."/>
            <person name="Balfourier F."/>
            <person name="Alaux M."/>
            <person name="Jamilloux V."/>
            <person name="Poulain J."/>
            <person name="Durand C."/>
            <person name="Bellec A."/>
            <person name="Gaspin C."/>
            <person name="Safar J."/>
            <person name="Dolezel J."/>
            <person name="Rogers J."/>
            <person name="Vandepoele K."/>
            <person name="Aury J.M."/>
            <person name="Mayer K."/>
            <person name="Berges H."/>
            <person name="Quesneville H."/>
            <person name="Wincker P."/>
            <person name="Feuillet C."/>
        </authorList>
    </citation>
    <scope>NUCLEOTIDE SEQUENCE [LARGE SCALE GENOMIC DNA]</scope>
</reference>
<name>A0A7G2IGC8_WHEAT</name>
<comment type="caution">
    <text evidence="4">The sequence shown here is derived from an EMBL/GenBank/DDBJ whole genome shotgun (WGS) entry which is preliminary data.</text>
</comment>
<dbReference type="AlphaFoldDB" id="A0A7G2IGC8"/>
<accession>A0A7G2IGC8</accession>
<keyword evidence="1" id="KW-0863">Zinc-finger</keyword>
<organism evidence="4">
    <name type="scientific">Triticum aestivum</name>
    <name type="common">Wheat</name>
    <dbReference type="NCBI Taxonomy" id="4565"/>
    <lineage>
        <taxon>Eukaryota</taxon>
        <taxon>Viridiplantae</taxon>
        <taxon>Streptophyta</taxon>
        <taxon>Embryophyta</taxon>
        <taxon>Tracheophyta</taxon>
        <taxon>Spermatophyta</taxon>
        <taxon>Magnoliopsida</taxon>
        <taxon>Liliopsida</taxon>
        <taxon>Poales</taxon>
        <taxon>Poaceae</taxon>
        <taxon>BOP clade</taxon>
        <taxon>Pooideae</taxon>
        <taxon>Triticodae</taxon>
        <taxon>Triticeae</taxon>
        <taxon>Triticinae</taxon>
        <taxon>Triticum</taxon>
    </lineage>
</organism>
<keyword evidence="1" id="KW-0479">Metal-binding</keyword>
<dbReference type="EMBL" id="CBUC010001404">
    <property type="protein sequence ID" value="CDJ26666.1"/>
    <property type="molecule type" value="Genomic_DNA"/>
</dbReference>
<protein>
    <submittedName>
        <fullName evidence="4">(bread wheat) hypothetical protein</fullName>
    </submittedName>
</protein>
<keyword evidence="1" id="KW-0862">Zinc</keyword>
<evidence type="ECO:0000313" key="4">
    <source>
        <dbReference type="EMBL" id="CDJ26666.1"/>
    </source>
</evidence>
<dbReference type="PROSITE" id="PS50158">
    <property type="entry name" value="ZF_CCHC"/>
    <property type="match status" value="1"/>
</dbReference>
<feature type="domain" description="CCHC-type" evidence="3">
    <location>
        <begin position="138"/>
        <end position="152"/>
    </location>
</feature>
<dbReference type="GO" id="GO:0008270">
    <property type="term" value="F:zinc ion binding"/>
    <property type="evidence" value="ECO:0007669"/>
    <property type="project" value="UniProtKB-KW"/>
</dbReference>
<feature type="compositionally biased region" description="Low complexity" evidence="2">
    <location>
        <begin position="55"/>
        <end position="65"/>
    </location>
</feature>
<dbReference type="InterPro" id="IPR001878">
    <property type="entry name" value="Znf_CCHC"/>
</dbReference>
<dbReference type="GO" id="GO:0003676">
    <property type="term" value="F:nucleic acid binding"/>
    <property type="evidence" value="ECO:0007669"/>
    <property type="project" value="InterPro"/>
</dbReference>
<evidence type="ECO:0000256" key="1">
    <source>
        <dbReference type="PROSITE-ProRule" id="PRU00047"/>
    </source>
</evidence>
<feature type="region of interest" description="Disordered" evidence="2">
    <location>
        <begin position="1"/>
        <end position="76"/>
    </location>
</feature>
<sequence>MAPVAPVASVAAAPPPPPPSPAGDEGPDPDPDPCPSPAVVLFTPAAPAPAPAAPAPAASDLAVPAPAAPTPTPAALAPAAPAWVEVGRRRRPSLEKVAAPPPRKDAGLPRTFKQRTFGLCFRRLASDHFVAGCRGLVRCLGCGHSGHRERECLARHPADSPVTDGVVPAADPGVPPAILEPLRPLLAAQAEALGAELQALFAARLEVLFKPLQDLVAAVESWTAQVSSLWEPMEAIGGSQDLANVESAPPAVAVGEDCSALVVAGCSAELSEKAQSIDDPPALEKVMLEDDPPDLASVLPGMVSQGVEERAKVSSCFDMVMAEVELVEQSTLEEPKVSSAPCTGKPSKELIQMDADEPLGRASSPWGEFLEELALTVSSSPQVLQVGEAAPSLLERRSCRLDKKNKDCDIPVAKRAEYRRAEAFGEVPTLKSKGKASEEDLNEKMQHYLQMYKKEHTPKAIEAVRALVQANA</sequence>